<evidence type="ECO:0000256" key="1">
    <source>
        <dbReference type="ARBA" id="ARBA00010515"/>
    </source>
</evidence>
<evidence type="ECO:0000259" key="4">
    <source>
        <dbReference type="Pfam" id="PF07859"/>
    </source>
</evidence>
<dbReference type="PANTHER" id="PTHR48081:SF30">
    <property type="entry name" value="ACETYL-HYDROLASE LIPR-RELATED"/>
    <property type="match status" value="1"/>
</dbReference>
<organism evidence="5 6">
    <name type="scientific">Sphingomonas oryzagri</name>
    <dbReference type="NCBI Taxonomy" id="3042314"/>
    <lineage>
        <taxon>Bacteria</taxon>
        <taxon>Pseudomonadati</taxon>
        <taxon>Pseudomonadota</taxon>
        <taxon>Alphaproteobacteria</taxon>
        <taxon>Sphingomonadales</taxon>
        <taxon>Sphingomonadaceae</taxon>
        <taxon>Sphingomonas</taxon>
    </lineage>
</organism>
<reference evidence="5" key="1">
    <citation type="submission" date="2023-04" db="EMBL/GenBank/DDBJ databases">
        <title>Sphingomonas sp. MAHUQ-71 isolated from rice field.</title>
        <authorList>
            <person name="Huq M.A."/>
        </authorList>
    </citation>
    <scope>NUCLEOTIDE SEQUENCE</scope>
    <source>
        <strain evidence="5">MAHUQ-71</strain>
    </source>
</reference>
<keyword evidence="6" id="KW-1185">Reference proteome</keyword>
<evidence type="ECO:0000313" key="5">
    <source>
        <dbReference type="EMBL" id="MDH7638496.1"/>
    </source>
</evidence>
<dbReference type="RefSeq" id="WP_281043796.1">
    <property type="nucleotide sequence ID" value="NZ_JARYGZ010000001.1"/>
</dbReference>
<gene>
    <name evidence="5" type="ORF">QGN17_07105</name>
</gene>
<comment type="caution">
    <text evidence="5">The sequence shown here is derived from an EMBL/GenBank/DDBJ whole genome shotgun (WGS) entry which is preliminary data.</text>
</comment>
<dbReference type="SUPFAM" id="SSF53474">
    <property type="entry name" value="alpha/beta-Hydrolases"/>
    <property type="match status" value="1"/>
</dbReference>
<dbReference type="Gene3D" id="3.40.50.1820">
    <property type="entry name" value="alpha/beta hydrolase"/>
    <property type="match status" value="1"/>
</dbReference>
<evidence type="ECO:0000256" key="3">
    <source>
        <dbReference type="SAM" id="SignalP"/>
    </source>
</evidence>
<dbReference type="EMBL" id="JARYGZ010000001">
    <property type="protein sequence ID" value="MDH7638496.1"/>
    <property type="molecule type" value="Genomic_DNA"/>
</dbReference>
<dbReference type="InterPro" id="IPR013094">
    <property type="entry name" value="AB_hydrolase_3"/>
</dbReference>
<feature type="signal peptide" evidence="3">
    <location>
        <begin position="1"/>
        <end position="23"/>
    </location>
</feature>
<accession>A0ABT6N285</accession>
<dbReference type="InterPro" id="IPR029058">
    <property type="entry name" value="AB_hydrolase_fold"/>
</dbReference>
<dbReference type="InterPro" id="IPR050300">
    <property type="entry name" value="GDXG_lipolytic_enzyme"/>
</dbReference>
<feature type="domain" description="Alpha/beta hydrolase fold-3" evidence="4">
    <location>
        <begin position="119"/>
        <end position="319"/>
    </location>
</feature>
<protein>
    <submittedName>
        <fullName evidence="5">Alpha/beta hydrolase fold domain-containing protein</fullName>
    </submittedName>
</protein>
<feature type="chain" id="PRO_5045172163" evidence="3">
    <location>
        <begin position="24"/>
        <end position="344"/>
    </location>
</feature>
<proteinExistence type="inferred from homology"/>
<dbReference type="PANTHER" id="PTHR48081">
    <property type="entry name" value="AB HYDROLASE SUPERFAMILY PROTEIN C4A8.06C"/>
    <property type="match status" value="1"/>
</dbReference>
<comment type="similarity">
    <text evidence="1">Belongs to the 'GDXG' lipolytic enzyme family.</text>
</comment>
<keyword evidence="3" id="KW-0732">Signal</keyword>
<dbReference type="Proteomes" id="UP001160625">
    <property type="component" value="Unassembled WGS sequence"/>
</dbReference>
<evidence type="ECO:0000256" key="2">
    <source>
        <dbReference type="ARBA" id="ARBA00022801"/>
    </source>
</evidence>
<dbReference type="Pfam" id="PF07859">
    <property type="entry name" value="Abhydrolase_3"/>
    <property type="match status" value="1"/>
</dbReference>
<sequence>MTRTAMKLGFAYLAISAAGWANAGPVRHVPAYDLPIPSTVSPQLQAAIAKAPPSEPAASMPTTNAGWIARSNPDPARTHADVVRLLDRYRLTLTEERIGGVHCYVIAPRGREMQPGRLLVHIHGGAYTAGAGEAGVGEAILLAGASGIRTVSIDYRMPPEFSFPVPVDDAVAAWKQIVQRWPGRKIGLFGTSTGGAMVLEVTQRAIAEHFRVPDAIIAGTPWSDLSETGDSYFTNRYADPMVYQGDLSVSAAQYAHGMDLKDPRLSPIYGSFAAFPPTLLLTGTRDLFLSNTIRVDRKLRDADRHSELIVYEGESHATYLAGPDVPESVTAMKDMTAFFARTLR</sequence>
<name>A0ABT6N285_9SPHN</name>
<evidence type="ECO:0000313" key="6">
    <source>
        <dbReference type="Proteomes" id="UP001160625"/>
    </source>
</evidence>
<dbReference type="GO" id="GO:0016787">
    <property type="term" value="F:hydrolase activity"/>
    <property type="evidence" value="ECO:0007669"/>
    <property type="project" value="UniProtKB-KW"/>
</dbReference>
<keyword evidence="2 5" id="KW-0378">Hydrolase</keyword>